<dbReference type="EMBL" id="WHUW01000046">
    <property type="protein sequence ID" value="KAF8431777.1"/>
    <property type="molecule type" value="Genomic_DNA"/>
</dbReference>
<keyword evidence="3" id="KW-1185">Reference proteome</keyword>
<reference evidence="2" key="1">
    <citation type="submission" date="2019-10" db="EMBL/GenBank/DDBJ databases">
        <authorList>
            <consortium name="DOE Joint Genome Institute"/>
            <person name="Kuo A."/>
            <person name="Miyauchi S."/>
            <person name="Kiss E."/>
            <person name="Drula E."/>
            <person name="Kohler A."/>
            <person name="Sanchez-Garcia M."/>
            <person name="Andreopoulos B."/>
            <person name="Barry K.W."/>
            <person name="Bonito G."/>
            <person name="Buee M."/>
            <person name="Carver A."/>
            <person name="Chen C."/>
            <person name="Cichocki N."/>
            <person name="Clum A."/>
            <person name="Culley D."/>
            <person name="Crous P.W."/>
            <person name="Fauchery L."/>
            <person name="Girlanda M."/>
            <person name="Hayes R."/>
            <person name="Keri Z."/>
            <person name="LaButti K."/>
            <person name="Lipzen A."/>
            <person name="Lombard V."/>
            <person name="Magnuson J."/>
            <person name="Maillard F."/>
            <person name="Morin E."/>
            <person name="Murat C."/>
            <person name="Nolan M."/>
            <person name="Ohm R."/>
            <person name="Pangilinan J."/>
            <person name="Pereira M."/>
            <person name="Perotto S."/>
            <person name="Peter M."/>
            <person name="Riley R."/>
            <person name="Sitrit Y."/>
            <person name="Stielow B."/>
            <person name="Szollosi G."/>
            <person name="Zifcakova L."/>
            <person name="Stursova M."/>
            <person name="Spatafora J.W."/>
            <person name="Tedersoo L."/>
            <person name="Vaario L.-M."/>
            <person name="Yamada A."/>
            <person name="Yan M."/>
            <person name="Wang P."/>
            <person name="Xu J."/>
            <person name="Bruns T."/>
            <person name="Baldrian P."/>
            <person name="Vilgalys R."/>
            <person name="Henrissat B."/>
            <person name="Grigoriev I.V."/>
            <person name="Hibbett D."/>
            <person name="Nagy L.G."/>
            <person name="Martin F.M."/>
        </authorList>
    </citation>
    <scope>NUCLEOTIDE SEQUENCE</scope>
    <source>
        <strain evidence="2">BED1</strain>
    </source>
</reference>
<feature type="transmembrane region" description="Helical" evidence="1">
    <location>
        <begin position="12"/>
        <end position="28"/>
    </location>
</feature>
<proteinExistence type="predicted"/>
<evidence type="ECO:0000313" key="2">
    <source>
        <dbReference type="EMBL" id="KAF8431777.1"/>
    </source>
</evidence>
<gene>
    <name evidence="2" type="ORF">L210DRAFT_949001</name>
</gene>
<reference evidence="2" key="2">
    <citation type="journal article" date="2020" name="Nat. Commun.">
        <title>Large-scale genome sequencing of mycorrhizal fungi provides insights into the early evolution of symbiotic traits.</title>
        <authorList>
            <person name="Miyauchi S."/>
            <person name="Kiss E."/>
            <person name="Kuo A."/>
            <person name="Drula E."/>
            <person name="Kohler A."/>
            <person name="Sanchez-Garcia M."/>
            <person name="Morin E."/>
            <person name="Andreopoulos B."/>
            <person name="Barry K.W."/>
            <person name="Bonito G."/>
            <person name="Buee M."/>
            <person name="Carver A."/>
            <person name="Chen C."/>
            <person name="Cichocki N."/>
            <person name="Clum A."/>
            <person name="Culley D."/>
            <person name="Crous P.W."/>
            <person name="Fauchery L."/>
            <person name="Girlanda M."/>
            <person name="Hayes R.D."/>
            <person name="Keri Z."/>
            <person name="LaButti K."/>
            <person name="Lipzen A."/>
            <person name="Lombard V."/>
            <person name="Magnuson J."/>
            <person name="Maillard F."/>
            <person name="Murat C."/>
            <person name="Nolan M."/>
            <person name="Ohm R.A."/>
            <person name="Pangilinan J."/>
            <person name="Pereira M.F."/>
            <person name="Perotto S."/>
            <person name="Peter M."/>
            <person name="Pfister S."/>
            <person name="Riley R."/>
            <person name="Sitrit Y."/>
            <person name="Stielow J.B."/>
            <person name="Szollosi G."/>
            <person name="Zifcakova L."/>
            <person name="Stursova M."/>
            <person name="Spatafora J.W."/>
            <person name="Tedersoo L."/>
            <person name="Vaario L.M."/>
            <person name="Yamada A."/>
            <person name="Yan M."/>
            <person name="Wang P."/>
            <person name="Xu J."/>
            <person name="Bruns T."/>
            <person name="Baldrian P."/>
            <person name="Vilgalys R."/>
            <person name="Dunand C."/>
            <person name="Henrissat B."/>
            <person name="Grigoriev I.V."/>
            <person name="Hibbett D."/>
            <person name="Nagy L.G."/>
            <person name="Martin F.M."/>
        </authorList>
    </citation>
    <scope>NUCLEOTIDE SEQUENCE</scope>
    <source>
        <strain evidence="2">BED1</strain>
    </source>
</reference>
<dbReference type="Proteomes" id="UP001194468">
    <property type="component" value="Unassembled WGS sequence"/>
</dbReference>
<keyword evidence="1" id="KW-0812">Transmembrane</keyword>
<evidence type="ECO:0000256" key="1">
    <source>
        <dbReference type="SAM" id="Phobius"/>
    </source>
</evidence>
<keyword evidence="1" id="KW-1133">Transmembrane helix</keyword>
<protein>
    <submittedName>
        <fullName evidence="2">Uncharacterized protein</fullName>
    </submittedName>
</protein>
<organism evidence="2 3">
    <name type="scientific">Boletus edulis BED1</name>
    <dbReference type="NCBI Taxonomy" id="1328754"/>
    <lineage>
        <taxon>Eukaryota</taxon>
        <taxon>Fungi</taxon>
        <taxon>Dikarya</taxon>
        <taxon>Basidiomycota</taxon>
        <taxon>Agaricomycotina</taxon>
        <taxon>Agaricomycetes</taxon>
        <taxon>Agaricomycetidae</taxon>
        <taxon>Boletales</taxon>
        <taxon>Boletineae</taxon>
        <taxon>Boletaceae</taxon>
        <taxon>Boletoideae</taxon>
        <taxon>Boletus</taxon>
    </lineage>
</organism>
<feature type="non-terminal residue" evidence="2">
    <location>
        <position position="71"/>
    </location>
</feature>
<name>A0AAD4BJF9_BOLED</name>
<keyword evidence="1" id="KW-0472">Membrane</keyword>
<evidence type="ECO:0000313" key="3">
    <source>
        <dbReference type="Proteomes" id="UP001194468"/>
    </source>
</evidence>
<comment type="caution">
    <text evidence="2">The sequence shown here is derived from an EMBL/GenBank/DDBJ whole genome shotgun (WGS) entry which is preliminary data.</text>
</comment>
<accession>A0AAD4BJF9</accession>
<sequence>MSRFKCSRYARGFNFTGWFIVALSIYGTCRVVSIAALASLTLHAVGLVRAYDNLYRRQLYARYPWPAQGSA</sequence>
<dbReference type="AlphaFoldDB" id="A0AAD4BJF9"/>